<sequence length="66" mass="7893">MHEFIKNRDLDLFQKWKIKLDVVDEQKLTHEGEEEMLLLAERMQSRFPGIFDNVYSNTSYKVIAGF</sequence>
<evidence type="ECO:0000313" key="2">
    <source>
        <dbReference type="Proteomes" id="UP001162156"/>
    </source>
</evidence>
<dbReference type="EMBL" id="JANEYF010004267">
    <property type="protein sequence ID" value="KAJ8931673.1"/>
    <property type="molecule type" value="Genomic_DNA"/>
</dbReference>
<dbReference type="InterPro" id="IPR029033">
    <property type="entry name" value="His_PPase_superfam"/>
</dbReference>
<dbReference type="Gene3D" id="3.40.50.1240">
    <property type="entry name" value="Phosphoglycerate mutase-like"/>
    <property type="match status" value="1"/>
</dbReference>
<organism evidence="1 2">
    <name type="scientific">Rhamnusium bicolor</name>
    <dbReference type="NCBI Taxonomy" id="1586634"/>
    <lineage>
        <taxon>Eukaryota</taxon>
        <taxon>Metazoa</taxon>
        <taxon>Ecdysozoa</taxon>
        <taxon>Arthropoda</taxon>
        <taxon>Hexapoda</taxon>
        <taxon>Insecta</taxon>
        <taxon>Pterygota</taxon>
        <taxon>Neoptera</taxon>
        <taxon>Endopterygota</taxon>
        <taxon>Coleoptera</taxon>
        <taxon>Polyphaga</taxon>
        <taxon>Cucujiformia</taxon>
        <taxon>Chrysomeloidea</taxon>
        <taxon>Cerambycidae</taxon>
        <taxon>Lepturinae</taxon>
        <taxon>Rhagiini</taxon>
        <taxon>Rhamnusium</taxon>
    </lineage>
</organism>
<comment type="caution">
    <text evidence="1">The sequence shown here is derived from an EMBL/GenBank/DDBJ whole genome shotgun (WGS) entry which is preliminary data.</text>
</comment>
<name>A0AAV8WY70_9CUCU</name>
<dbReference type="GO" id="GO:0016791">
    <property type="term" value="F:phosphatase activity"/>
    <property type="evidence" value="ECO:0007669"/>
    <property type="project" value="UniProtKB-ARBA"/>
</dbReference>
<reference evidence="1" key="1">
    <citation type="journal article" date="2023" name="Insect Mol. Biol.">
        <title>Genome sequencing provides insights into the evolution of gene families encoding plant cell wall-degrading enzymes in longhorned beetles.</title>
        <authorList>
            <person name="Shin N.R."/>
            <person name="Okamura Y."/>
            <person name="Kirsch R."/>
            <person name="Pauchet Y."/>
        </authorList>
    </citation>
    <scope>NUCLEOTIDE SEQUENCE</scope>
    <source>
        <strain evidence="1">RBIC_L_NR</strain>
    </source>
</reference>
<evidence type="ECO:0000313" key="1">
    <source>
        <dbReference type="EMBL" id="KAJ8931673.1"/>
    </source>
</evidence>
<dbReference type="AlphaFoldDB" id="A0AAV8WY70"/>
<accession>A0AAV8WY70</accession>
<keyword evidence="2" id="KW-1185">Reference proteome</keyword>
<proteinExistence type="predicted"/>
<gene>
    <name evidence="1" type="ORF">NQ314_015389</name>
</gene>
<dbReference type="Proteomes" id="UP001162156">
    <property type="component" value="Unassembled WGS sequence"/>
</dbReference>
<protein>
    <submittedName>
        <fullName evidence="1">Uncharacterized protein</fullName>
    </submittedName>
</protein>